<comment type="caution">
    <text evidence="1">The sequence shown here is derived from an EMBL/GenBank/DDBJ whole genome shotgun (WGS) entry which is preliminary data.</text>
</comment>
<dbReference type="AlphaFoldDB" id="A0A0W8E2P5"/>
<protein>
    <submittedName>
        <fullName evidence="1">Uncharacterized protein</fullName>
    </submittedName>
</protein>
<gene>
    <name evidence="1" type="ORF">ASZ90_019881</name>
</gene>
<proteinExistence type="predicted"/>
<dbReference type="EMBL" id="LNQE01001910">
    <property type="protein sequence ID" value="KUG02745.1"/>
    <property type="molecule type" value="Genomic_DNA"/>
</dbReference>
<accession>A0A0W8E2P5</accession>
<evidence type="ECO:0000313" key="1">
    <source>
        <dbReference type="EMBL" id="KUG02745.1"/>
    </source>
</evidence>
<organism evidence="1">
    <name type="scientific">hydrocarbon metagenome</name>
    <dbReference type="NCBI Taxonomy" id="938273"/>
    <lineage>
        <taxon>unclassified sequences</taxon>
        <taxon>metagenomes</taxon>
        <taxon>ecological metagenomes</taxon>
    </lineage>
</organism>
<sequence length="55" mass="6335">MPLGYLPPFLKIDYVMSKKYASLQQKPKAGKLACELRESNAVEVVFIKFKNQRNC</sequence>
<name>A0A0W8E2P5_9ZZZZ</name>
<reference evidence="1" key="1">
    <citation type="journal article" date="2015" name="Proc. Natl. Acad. Sci. U.S.A.">
        <title>Networks of energetic and metabolic interactions define dynamics in microbial communities.</title>
        <authorList>
            <person name="Embree M."/>
            <person name="Liu J.K."/>
            <person name="Al-Bassam M.M."/>
            <person name="Zengler K."/>
        </authorList>
    </citation>
    <scope>NUCLEOTIDE SEQUENCE</scope>
</reference>